<protein>
    <submittedName>
        <fullName evidence="1">Uncharacterized protein</fullName>
    </submittedName>
</protein>
<dbReference type="OrthoDB" id="4511048at2759"/>
<organism evidence="1 2">
    <name type="scientific">Pleomassaria siparia CBS 279.74</name>
    <dbReference type="NCBI Taxonomy" id="1314801"/>
    <lineage>
        <taxon>Eukaryota</taxon>
        <taxon>Fungi</taxon>
        <taxon>Dikarya</taxon>
        <taxon>Ascomycota</taxon>
        <taxon>Pezizomycotina</taxon>
        <taxon>Dothideomycetes</taxon>
        <taxon>Pleosporomycetidae</taxon>
        <taxon>Pleosporales</taxon>
        <taxon>Pleomassariaceae</taxon>
        <taxon>Pleomassaria</taxon>
    </lineage>
</organism>
<evidence type="ECO:0000313" key="2">
    <source>
        <dbReference type="Proteomes" id="UP000799428"/>
    </source>
</evidence>
<proteinExistence type="predicted"/>
<gene>
    <name evidence="1" type="ORF">K504DRAFT_496423</name>
</gene>
<dbReference type="EMBL" id="MU005764">
    <property type="protein sequence ID" value="KAF2714494.1"/>
    <property type="molecule type" value="Genomic_DNA"/>
</dbReference>
<name>A0A6G1KNS0_9PLEO</name>
<sequence length="402" mass="46362">MPLLLEQPHTPIEDGNRERRRIPMRARPDGKRVDHDDILALANKRAWRAHMQNLAIKDTKANNTRRKPRDWTHLFARKTNKGDIKRLCRLPDFHEGLERQELILLLDAKWHNPRERTADGYEADAGEVVPDEETRTKCLRFITAWANDDTPEETELTGNKATPPPYTQFLKEYKLTLQAAGKDKSVDAITRQPTFVLFTQKIAEIVKTFVIKRDEDTKRLDGKLLLVTANITVDSRDVPITYDSKDVQELATLKEAVERDWDALYRAAYEKGTTGQKSLRVNDIKHWLDDPSKSPLYDQFDEIIKGDKKWERLMRDINDMESTKKTAKRLEGARNKCLIGVNLPVIAHLYAIGLARRFNHAYGKPKDTAEIEKRVATIIHAGINQRTRTEHINVFNTLTSNT</sequence>
<evidence type="ECO:0000313" key="1">
    <source>
        <dbReference type="EMBL" id="KAF2714494.1"/>
    </source>
</evidence>
<reference evidence="1" key="1">
    <citation type="journal article" date="2020" name="Stud. Mycol.">
        <title>101 Dothideomycetes genomes: a test case for predicting lifestyles and emergence of pathogens.</title>
        <authorList>
            <person name="Haridas S."/>
            <person name="Albert R."/>
            <person name="Binder M."/>
            <person name="Bloem J."/>
            <person name="Labutti K."/>
            <person name="Salamov A."/>
            <person name="Andreopoulos B."/>
            <person name="Baker S."/>
            <person name="Barry K."/>
            <person name="Bills G."/>
            <person name="Bluhm B."/>
            <person name="Cannon C."/>
            <person name="Castanera R."/>
            <person name="Culley D."/>
            <person name="Daum C."/>
            <person name="Ezra D."/>
            <person name="Gonzalez J."/>
            <person name="Henrissat B."/>
            <person name="Kuo A."/>
            <person name="Liang C."/>
            <person name="Lipzen A."/>
            <person name="Lutzoni F."/>
            <person name="Magnuson J."/>
            <person name="Mondo S."/>
            <person name="Nolan M."/>
            <person name="Ohm R."/>
            <person name="Pangilinan J."/>
            <person name="Park H.-J."/>
            <person name="Ramirez L."/>
            <person name="Alfaro M."/>
            <person name="Sun H."/>
            <person name="Tritt A."/>
            <person name="Yoshinaga Y."/>
            <person name="Zwiers L.-H."/>
            <person name="Turgeon B."/>
            <person name="Goodwin S."/>
            <person name="Spatafora J."/>
            <person name="Crous P."/>
            <person name="Grigoriev I."/>
        </authorList>
    </citation>
    <scope>NUCLEOTIDE SEQUENCE</scope>
    <source>
        <strain evidence="1">CBS 279.74</strain>
    </source>
</reference>
<keyword evidence="2" id="KW-1185">Reference proteome</keyword>
<dbReference type="Proteomes" id="UP000799428">
    <property type="component" value="Unassembled WGS sequence"/>
</dbReference>
<dbReference type="AlphaFoldDB" id="A0A6G1KNS0"/>
<accession>A0A6G1KNS0</accession>